<evidence type="ECO:0000256" key="2">
    <source>
        <dbReference type="PROSITE-ProRule" id="PRU00169"/>
    </source>
</evidence>
<feature type="DNA-binding region" description="OmpR/PhoB-type" evidence="3">
    <location>
        <begin position="124"/>
        <end position="222"/>
    </location>
</feature>
<dbReference type="SMART" id="SM00448">
    <property type="entry name" value="REC"/>
    <property type="match status" value="1"/>
</dbReference>
<dbReference type="PROSITE" id="PS50110">
    <property type="entry name" value="RESPONSE_REGULATORY"/>
    <property type="match status" value="1"/>
</dbReference>
<dbReference type="Pfam" id="PF00072">
    <property type="entry name" value="Response_reg"/>
    <property type="match status" value="1"/>
</dbReference>
<name>A0ABU1MQU6_9SPHN</name>
<feature type="modified residue" description="4-aspartylphosphate" evidence="2">
    <location>
        <position position="51"/>
    </location>
</feature>
<evidence type="ECO:0000256" key="3">
    <source>
        <dbReference type="PROSITE-ProRule" id="PRU01091"/>
    </source>
</evidence>
<evidence type="ECO:0000313" key="6">
    <source>
        <dbReference type="EMBL" id="MDR6512533.1"/>
    </source>
</evidence>
<protein>
    <submittedName>
        <fullName evidence="6">Two-component system response regulator QseB</fullName>
    </submittedName>
</protein>
<keyword evidence="7" id="KW-1185">Reference proteome</keyword>
<dbReference type="InterPro" id="IPR036388">
    <property type="entry name" value="WH-like_DNA-bd_sf"/>
</dbReference>
<dbReference type="PROSITE" id="PS51755">
    <property type="entry name" value="OMPR_PHOB"/>
    <property type="match status" value="1"/>
</dbReference>
<dbReference type="EMBL" id="JAVDRD010000010">
    <property type="protein sequence ID" value="MDR6512533.1"/>
    <property type="molecule type" value="Genomic_DNA"/>
</dbReference>
<dbReference type="PANTHER" id="PTHR48111:SF36">
    <property type="entry name" value="TRANSCRIPTIONAL REGULATORY PROTEIN CUTR"/>
    <property type="match status" value="1"/>
</dbReference>
<keyword evidence="2" id="KW-0597">Phosphoprotein</keyword>
<dbReference type="Gene3D" id="3.40.50.2300">
    <property type="match status" value="1"/>
</dbReference>
<sequence>MRVLIVEDNVRLAGLMGEGLSRAGIVCDRAISLDDADAALACAQFDALLLDLGLPDGDGRAWLERRRAEGLALPVLVLTARSGLDDRIGGLDAGADDYLVKPAETAEIAARLRALLRRPGPRANPVIEVGPLRFDTASRVASVAGQRLDLARREADLLELLMRGAGSVVRRSQIENALYNFDDAVSPNAVDAAASRLRRRLDDKGLGSMLHTIRGLGYLLQDEQG</sequence>
<dbReference type="PANTHER" id="PTHR48111">
    <property type="entry name" value="REGULATOR OF RPOS"/>
    <property type="match status" value="1"/>
</dbReference>
<organism evidence="6 7">
    <name type="scientific">Novosphingobium capsulatum</name>
    <dbReference type="NCBI Taxonomy" id="13688"/>
    <lineage>
        <taxon>Bacteria</taxon>
        <taxon>Pseudomonadati</taxon>
        <taxon>Pseudomonadota</taxon>
        <taxon>Alphaproteobacteria</taxon>
        <taxon>Sphingomonadales</taxon>
        <taxon>Sphingomonadaceae</taxon>
        <taxon>Novosphingobium</taxon>
    </lineage>
</organism>
<dbReference type="InterPro" id="IPR001789">
    <property type="entry name" value="Sig_transdc_resp-reg_receiver"/>
</dbReference>
<evidence type="ECO:0000259" key="4">
    <source>
        <dbReference type="PROSITE" id="PS50110"/>
    </source>
</evidence>
<gene>
    <name evidence="6" type="ORF">J2792_003418</name>
</gene>
<evidence type="ECO:0000259" key="5">
    <source>
        <dbReference type="PROSITE" id="PS51755"/>
    </source>
</evidence>
<proteinExistence type="predicted"/>
<evidence type="ECO:0000313" key="7">
    <source>
        <dbReference type="Proteomes" id="UP001184150"/>
    </source>
</evidence>
<dbReference type="SMART" id="SM00862">
    <property type="entry name" value="Trans_reg_C"/>
    <property type="match status" value="1"/>
</dbReference>
<dbReference type="InterPro" id="IPR039420">
    <property type="entry name" value="WalR-like"/>
</dbReference>
<dbReference type="Gene3D" id="1.10.10.10">
    <property type="entry name" value="Winged helix-like DNA-binding domain superfamily/Winged helix DNA-binding domain"/>
    <property type="match status" value="1"/>
</dbReference>
<evidence type="ECO:0000256" key="1">
    <source>
        <dbReference type="ARBA" id="ARBA00023125"/>
    </source>
</evidence>
<comment type="caution">
    <text evidence="6">The sequence shown here is derived from an EMBL/GenBank/DDBJ whole genome shotgun (WGS) entry which is preliminary data.</text>
</comment>
<dbReference type="Pfam" id="PF00486">
    <property type="entry name" value="Trans_reg_C"/>
    <property type="match status" value="1"/>
</dbReference>
<dbReference type="SUPFAM" id="SSF52172">
    <property type="entry name" value="CheY-like"/>
    <property type="match status" value="1"/>
</dbReference>
<feature type="domain" description="OmpR/PhoB-type" evidence="5">
    <location>
        <begin position="124"/>
        <end position="222"/>
    </location>
</feature>
<dbReference type="CDD" id="cd00383">
    <property type="entry name" value="trans_reg_C"/>
    <property type="match status" value="1"/>
</dbReference>
<dbReference type="InterPro" id="IPR011006">
    <property type="entry name" value="CheY-like_superfamily"/>
</dbReference>
<keyword evidence="1 3" id="KW-0238">DNA-binding</keyword>
<accession>A0ABU1MQU6</accession>
<dbReference type="Proteomes" id="UP001184150">
    <property type="component" value="Unassembled WGS sequence"/>
</dbReference>
<dbReference type="RefSeq" id="WP_309806053.1">
    <property type="nucleotide sequence ID" value="NZ_JAVDRD010000010.1"/>
</dbReference>
<reference evidence="6 7" key="1">
    <citation type="submission" date="2023-07" db="EMBL/GenBank/DDBJ databases">
        <title>Sorghum-associated microbial communities from plants grown in Nebraska, USA.</title>
        <authorList>
            <person name="Schachtman D."/>
        </authorList>
    </citation>
    <scope>NUCLEOTIDE SEQUENCE [LARGE SCALE GENOMIC DNA]</scope>
    <source>
        <strain evidence="6 7">DS1027</strain>
    </source>
</reference>
<feature type="domain" description="Response regulatory" evidence="4">
    <location>
        <begin position="2"/>
        <end position="116"/>
    </location>
</feature>
<dbReference type="Gene3D" id="6.10.250.690">
    <property type="match status" value="1"/>
</dbReference>
<dbReference type="InterPro" id="IPR001867">
    <property type="entry name" value="OmpR/PhoB-type_DNA-bd"/>
</dbReference>